<dbReference type="InterPro" id="IPR036282">
    <property type="entry name" value="Glutathione-S-Trfase_C_sf"/>
</dbReference>
<dbReference type="Proteomes" id="UP001156691">
    <property type="component" value="Unassembled WGS sequence"/>
</dbReference>
<dbReference type="PROSITE" id="PS50404">
    <property type="entry name" value="GST_NTER"/>
    <property type="match status" value="1"/>
</dbReference>
<sequence>MRAPQPEAIRENHFLAEYPTVQTLHIANKNYSSWSLRPWVLMKVLGIAFEEVLHPFSPGSNYETFRAFSPTGKVPCLVDGDIAVWESLAIVEYLAESHPAVWPADKAARAFARAVSAEMHGGFSTLRNICTMNCGLRVALNEITPALKSDIDRIDAIWSEGLSRFGGPFLAGDSFTAADAFFAPVAFRVKTYGLELSAAAAAYGERLRALPAMIEWYEAGVAETWREPGHEAEAQAAGTITADLRATA</sequence>
<dbReference type="PANTHER" id="PTHR42673:SF4">
    <property type="entry name" value="MALEYLACETOACETATE ISOMERASE"/>
    <property type="match status" value="1"/>
</dbReference>
<dbReference type="CDD" id="cd03194">
    <property type="entry name" value="GST_C_3"/>
    <property type="match status" value="1"/>
</dbReference>
<dbReference type="SFLD" id="SFLDS00019">
    <property type="entry name" value="Glutathione_Transferase_(cytos"/>
    <property type="match status" value="1"/>
</dbReference>
<evidence type="ECO:0000259" key="1">
    <source>
        <dbReference type="PROSITE" id="PS50404"/>
    </source>
</evidence>
<dbReference type="InterPro" id="IPR004045">
    <property type="entry name" value="Glutathione_S-Trfase_N"/>
</dbReference>
<protein>
    <submittedName>
        <fullName evidence="2">Glutathione S-transferase</fullName>
    </submittedName>
</protein>
<dbReference type="Gene3D" id="3.40.30.10">
    <property type="entry name" value="Glutaredoxin"/>
    <property type="match status" value="1"/>
</dbReference>
<dbReference type="Pfam" id="PF13409">
    <property type="entry name" value="GST_N_2"/>
    <property type="match status" value="1"/>
</dbReference>
<dbReference type="SFLD" id="SFLDG00358">
    <property type="entry name" value="Main_(cytGST)"/>
    <property type="match status" value="1"/>
</dbReference>
<keyword evidence="3" id="KW-1185">Reference proteome</keyword>
<dbReference type="InterPro" id="IPR040079">
    <property type="entry name" value="Glutathione_S-Trfase"/>
</dbReference>
<gene>
    <name evidence="2" type="ORF">GCM10010862_29420</name>
</gene>
<dbReference type="SUPFAM" id="SSF52833">
    <property type="entry name" value="Thioredoxin-like"/>
    <property type="match status" value="1"/>
</dbReference>
<accession>A0ABQ5W716</accession>
<reference evidence="3" key="1">
    <citation type="journal article" date="2019" name="Int. J. Syst. Evol. Microbiol.">
        <title>The Global Catalogue of Microorganisms (GCM) 10K type strain sequencing project: providing services to taxonomists for standard genome sequencing and annotation.</title>
        <authorList>
            <consortium name="The Broad Institute Genomics Platform"/>
            <consortium name="The Broad Institute Genome Sequencing Center for Infectious Disease"/>
            <person name="Wu L."/>
            <person name="Ma J."/>
        </authorList>
    </citation>
    <scope>NUCLEOTIDE SEQUENCE [LARGE SCALE GENOMIC DNA]</scope>
    <source>
        <strain evidence="3">NBRC 112416</strain>
    </source>
</reference>
<proteinExistence type="predicted"/>
<comment type="caution">
    <text evidence="2">The sequence shown here is derived from an EMBL/GenBank/DDBJ whole genome shotgun (WGS) entry which is preliminary data.</text>
</comment>
<dbReference type="Pfam" id="PF13410">
    <property type="entry name" value="GST_C_2"/>
    <property type="match status" value="1"/>
</dbReference>
<dbReference type="PANTHER" id="PTHR42673">
    <property type="entry name" value="MALEYLACETOACETATE ISOMERASE"/>
    <property type="match status" value="1"/>
</dbReference>
<feature type="domain" description="GST N-terminal" evidence="1">
    <location>
        <begin position="22"/>
        <end position="102"/>
    </location>
</feature>
<dbReference type="InterPro" id="IPR036249">
    <property type="entry name" value="Thioredoxin-like_sf"/>
</dbReference>
<name>A0ABQ5W716_9HYPH</name>
<dbReference type="EMBL" id="BSNS01000012">
    <property type="protein sequence ID" value="GLQ55683.1"/>
    <property type="molecule type" value="Genomic_DNA"/>
</dbReference>
<evidence type="ECO:0000313" key="3">
    <source>
        <dbReference type="Proteomes" id="UP001156691"/>
    </source>
</evidence>
<dbReference type="SUPFAM" id="SSF47616">
    <property type="entry name" value="GST C-terminal domain-like"/>
    <property type="match status" value="1"/>
</dbReference>
<dbReference type="Gene3D" id="1.20.1050.10">
    <property type="match status" value="1"/>
</dbReference>
<evidence type="ECO:0000313" key="2">
    <source>
        <dbReference type="EMBL" id="GLQ55683.1"/>
    </source>
</evidence>
<organism evidence="2 3">
    <name type="scientific">Devosia nitrariae</name>
    <dbReference type="NCBI Taxonomy" id="2071872"/>
    <lineage>
        <taxon>Bacteria</taxon>
        <taxon>Pseudomonadati</taxon>
        <taxon>Pseudomonadota</taxon>
        <taxon>Alphaproteobacteria</taxon>
        <taxon>Hyphomicrobiales</taxon>
        <taxon>Devosiaceae</taxon>
        <taxon>Devosia</taxon>
    </lineage>
</organism>
<dbReference type="CDD" id="cd03043">
    <property type="entry name" value="GST_N_1"/>
    <property type="match status" value="1"/>
</dbReference>